<gene>
    <name evidence="7" type="ORF">FAA86_22525</name>
</gene>
<dbReference type="EMBL" id="STGU01000023">
    <property type="protein sequence ID" value="THV31086.1"/>
    <property type="molecule type" value="Genomic_DNA"/>
</dbReference>
<dbReference type="InterPro" id="IPR001509">
    <property type="entry name" value="Epimerase_deHydtase"/>
</dbReference>
<organism evidence="7 8">
    <name type="scientific">Rhizobium rosettiformans W3</name>
    <dbReference type="NCBI Taxonomy" id="538378"/>
    <lineage>
        <taxon>Bacteria</taxon>
        <taxon>Pseudomonadati</taxon>
        <taxon>Pseudomonadota</taxon>
        <taxon>Alphaproteobacteria</taxon>
        <taxon>Hyphomicrobiales</taxon>
        <taxon>Rhizobiaceae</taxon>
        <taxon>Rhizobium/Agrobacterium group</taxon>
        <taxon>Rhizobium</taxon>
    </lineage>
</organism>
<evidence type="ECO:0000313" key="7">
    <source>
        <dbReference type="EMBL" id="THV31086.1"/>
    </source>
</evidence>
<evidence type="ECO:0000313" key="8">
    <source>
        <dbReference type="Proteomes" id="UP000307378"/>
    </source>
</evidence>
<evidence type="ECO:0000256" key="5">
    <source>
        <dbReference type="ARBA" id="ARBA00033067"/>
    </source>
</evidence>
<feature type="domain" description="NAD-dependent epimerase/dehydratase" evidence="6">
    <location>
        <begin position="5"/>
        <end position="245"/>
    </location>
</feature>
<dbReference type="Proteomes" id="UP000307378">
    <property type="component" value="Unassembled WGS sequence"/>
</dbReference>
<comment type="caution">
    <text evidence="7">The sequence shown here is derived from an EMBL/GenBank/DDBJ whole genome shotgun (WGS) entry which is preliminary data.</text>
</comment>
<evidence type="ECO:0000256" key="1">
    <source>
        <dbReference type="ARBA" id="ARBA00004947"/>
    </source>
</evidence>
<dbReference type="Pfam" id="PF01370">
    <property type="entry name" value="Epimerase"/>
    <property type="match status" value="1"/>
</dbReference>
<dbReference type="SUPFAM" id="SSF51735">
    <property type="entry name" value="NAD(P)-binding Rossmann-fold domains"/>
    <property type="match status" value="1"/>
</dbReference>
<dbReference type="Gene3D" id="3.40.50.720">
    <property type="entry name" value="NAD(P)-binding Rossmann-like Domain"/>
    <property type="match status" value="1"/>
</dbReference>
<sequence>MSVHLILGGCGFIGRHVAMALHRRGDRVILADVIDPSPSLVARLPVEARRIEAGSPDWESLMDGVDVVHHYAWTTVPSSADADPVADLDANLRETIRLLEVLRQRRLRDRSTTKLIFASSGGTVYGPLANVPAREDNAFNPINAYGASKAAAEIYLGYYRKAHGIDCRIARISNPYGAGQNPAKRQGAASTFLFHTLDGKTISIWGDGEVVRDYIHIADLTAALVALSDVSADRLGDDMAPVFNIGSGEGTSLNAILDVLRNHLALDPVVDYQKARSFDVPVSVLDISKARHVLNWQPQLSFVSGYARMLADVRSQSPLFSTLLDPSSQ</sequence>
<dbReference type="AlphaFoldDB" id="A0A4V4HPS1"/>
<accession>A0A4V4HPS1</accession>
<evidence type="ECO:0000256" key="3">
    <source>
        <dbReference type="ARBA" id="ARBA00018569"/>
    </source>
</evidence>
<dbReference type="InterPro" id="IPR036291">
    <property type="entry name" value="NAD(P)-bd_dom_sf"/>
</dbReference>
<reference evidence="7 8" key="1">
    <citation type="submission" date="2019-04" db="EMBL/GenBank/DDBJ databases">
        <title>genome sequence of strain W3.</title>
        <authorList>
            <person name="Gao J."/>
            <person name="Sun J."/>
        </authorList>
    </citation>
    <scope>NUCLEOTIDE SEQUENCE [LARGE SCALE GENOMIC DNA]</scope>
    <source>
        <strain evidence="7 8">W3</strain>
    </source>
</reference>
<evidence type="ECO:0000259" key="6">
    <source>
        <dbReference type="Pfam" id="PF01370"/>
    </source>
</evidence>
<protein>
    <recommendedName>
        <fullName evidence="3">UDP-glucose 4-epimerase</fullName>
    </recommendedName>
    <alternativeName>
        <fullName evidence="5">Galactowaldenase</fullName>
    </alternativeName>
    <alternativeName>
        <fullName evidence="4">UDP-galactose 4-epimerase</fullName>
    </alternativeName>
</protein>
<evidence type="ECO:0000256" key="4">
    <source>
        <dbReference type="ARBA" id="ARBA00031367"/>
    </source>
</evidence>
<dbReference type="PANTHER" id="PTHR43725">
    <property type="entry name" value="UDP-GLUCOSE 4-EPIMERASE"/>
    <property type="match status" value="1"/>
</dbReference>
<comment type="pathway">
    <text evidence="1">Carbohydrate metabolism; galactose metabolism.</text>
</comment>
<proteinExistence type="inferred from homology"/>
<name>A0A4V4HPS1_9HYPH</name>
<dbReference type="RefSeq" id="WP_136543352.1">
    <property type="nucleotide sequence ID" value="NZ_STGU01000023.1"/>
</dbReference>
<dbReference type="Gene3D" id="3.90.25.10">
    <property type="entry name" value="UDP-galactose 4-epimerase, domain 1"/>
    <property type="match status" value="1"/>
</dbReference>
<evidence type="ECO:0000256" key="2">
    <source>
        <dbReference type="ARBA" id="ARBA00007637"/>
    </source>
</evidence>
<comment type="similarity">
    <text evidence="2">Belongs to the NAD(P)-dependent epimerase/dehydratase family.</text>
</comment>
<dbReference type="PANTHER" id="PTHR43725:SF53">
    <property type="entry name" value="UDP-ARABINOSE 4-EPIMERASE 1"/>
    <property type="match status" value="1"/>
</dbReference>